<protein>
    <submittedName>
        <fullName evidence="3">Putative tricarboxylic transport membrane protein</fullName>
    </submittedName>
</protein>
<feature type="transmembrane region" description="Helical" evidence="1">
    <location>
        <begin position="101"/>
        <end position="118"/>
    </location>
</feature>
<dbReference type="Proteomes" id="UP000199382">
    <property type="component" value="Unassembled WGS sequence"/>
</dbReference>
<evidence type="ECO:0000259" key="2">
    <source>
        <dbReference type="Pfam" id="PF07331"/>
    </source>
</evidence>
<name>A0A1G9HWX5_9RHOB</name>
<dbReference type="RefSeq" id="WP_244520836.1">
    <property type="nucleotide sequence ID" value="NZ_FNEK01000071.1"/>
</dbReference>
<feature type="transmembrane region" description="Helical" evidence="1">
    <location>
        <begin position="12"/>
        <end position="29"/>
    </location>
</feature>
<feature type="transmembrane region" description="Helical" evidence="1">
    <location>
        <begin position="123"/>
        <end position="141"/>
    </location>
</feature>
<keyword evidence="4" id="KW-1185">Reference proteome</keyword>
<evidence type="ECO:0000313" key="3">
    <source>
        <dbReference type="EMBL" id="SDL17468.1"/>
    </source>
</evidence>
<dbReference type="AlphaFoldDB" id="A0A1G9HWX5"/>
<evidence type="ECO:0000313" key="4">
    <source>
        <dbReference type="Proteomes" id="UP000199382"/>
    </source>
</evidence>
<dbReference type="InterPro" id="IPR009936">
    <property type="entry name" value="DUF1468"/>
</dbReference>
<evidence type="ECO:0000256" key="1">
    <source>
        <dbReference type="SAM" id="Phobius"/>
    </source>
</evidence>
<keyword evidence="1" id="KW-1133">Transmembrane helix</keyword>
<sequence>MSGIDERPSDTVIGMGLLAFCAFAAWRTLRIKVQAGSTIAGPSFLPWLMIVAISVFSIIMIVRALRREHGETIALPDRAALVKIGIFIVLLVAYAAAFMPVGYLISTFAVFIAGLWLFGERRILMLTLFPVAMVGTVYLGFTEVLKVWLP</sequence>
<keyword evidence="1" id="KW-0472">Membrane</keyword>
<dbReference type="STRING" id="571298.SAMN04488026_10716"/>
<feature type="transmembrane region" description="Helical" evidence="1">
    <location>
        <begin position="44"/>
        <end position="65"/>
    </location>
</feature>
<proteinExistence type="predicted"/>
<accession>A0A1G9HWX5</accession>
<feature type="domain" description="DUF1468" evidence="2">
    <location>
        <begin position="12"/>
        <end position="150"/>
    </location>
</feature>
<organism evidence="3 4">
    <name type="scientific">Aliiruegeria lutimaris</name>
    <dbReference type="NCBI Taxonomy" id="571298"/>
    <lineage>
        <taxon>Bacteria</taxon>
        <taxon>Pseudomonadati</taxon>
        <taxon>Pseudomonadota</taxon>
        <taxon>Alphaproteobacteria</taxon>
        <taxon>Rhodobacterales</taxon>
        <taxon>Roseobacteraceae</taxon>
        <taxon>Aliiruegeria</taxon>
    </lineage>
</organism>
<keyword evidence="1" id="KW-0812">Transmembrane</keyword>
<gene>
    <name evidence="3" type="ORF">SAMN04488026_10716</name>
</gene>
<dbReference type="Pfam" id="PF07331">
    <property type="entry name" value="TctB"/>
    <property type="match status" value="1"/>
</dbReference>
<dbReference type="EMBL" id="FNEK01000071">
    <property type="protein sequence ID" value="SDL17468.1"/>
    <property type="molecule type" value="Genomic_DNA"/>
</dbReference>
<feature type="transmembrane region" description="Helical" evidence="1">
    <location>
        <begin position="77"/>
        <end position="95"/>
    </location>
</feature>
<reference evidence="3 4" key="1">
    <citation type="submission" date="2016-10" db="EMBL/GenBank/DDBJ databases">
        <authorList>
            <person name="de Groot N.N."/>
        </authorList>
    </citation>
    <scope>NUCLEOTIDE SEQUENCE [LARGE SCALE GENOMIC DNA]</scope>
    <source>
        <strain evidence="3 4">DSM 25294</strain>
    </source>
</reference>